<proteinExistence type="predicted"/>
<evidence type="ECO:0000313" key="3">
    <source>
        <dbReference type="Proteomes" id="UP000198211"/>
    </source>
</evidence>
<evidence type="ECO:0000259" key="1">
    <source>
        <dbReference type="Pfam" id="PF13456"/>
    </source>
</evidence>
<dbReference type="Gene3D" id="3.30.420.10">
    <property type="entry name" value="Ribonuclease H-like superfamily/Ribonuclease H"/>
    <property type="match status" value="1"/>
</dbReference>
<dbReference type="InterPro" id="IPR043502">
    <property type="entry name" value="DNA/RNA_pol_sf"/>
</dbReference>
<keyword evidence="3" id="KW-1185">Reference proteome</keyword>
<accession>A0A225UW35</accession>
<dbReference type="InterPro" id="IPR043128">
    <property type="entry name" value="Rev_trsase/Diguanyl_cyclase"/>
</dbReference>
<feature type="domain" description="RNase H type-1" evidence="1">
    <location>
        <begin position="260"/>
        <end position="383"/>
    </location>
</feature>
<dbReference type="PANTHER" id="PTHR33064">
    <property type="entry name" value="POL PROTEIN"/>
    <property type="match status" value="1"/>
</dbReference>
<dbReference type="SUPFAM" id="SSF56672">
    <property type="entry name" value="DNA/RNA polymerases"/>
    <property type="match status" value="1"/>
</dbReference>
<gene>
    <name evidence="2" type="ORF">PHMEG_00032184</name>
</gene>
<organism evidence="2 3">
    <name type="scientific">Phytophthora megakarya</name>
    <dbReference type="NCBI Taxonomy" id="4795"/>
    <lineage>
        <taxon>Eukaryota</taxon>
        <taxon>Sar</taxon>
        <taxon>Stramenopiles</taxon>
        <taxon>Oomycota</taxon>
        <taxon>Peronosporomycetes</taxon>
        <taxon>Peronosporales</taxon>
        <taxon>Peronosporaceae</taxon>
        <taxon>Phytophthora</taxon>
    </lineage>
</organism>
<dbReference type="OrthoDB" id="127410at2759"/>
<name>A0A225UW35_9STRA</name>
<dbReference type="PANTHER" id="PTHR33064:SF37">
    <property type="entry name" value="RIBONUCLEASE H"/>
    <property type="match status" value="1"/>
</dbReference>
<dbReference type="EMBL" id="NBNE01010598">
    <property type="protein sequence ID" value="OWY97320.1"/>
    <property type="molecule type" value="Genomic_DNA"/>
</dbReference>
<sequence>MKLAEEAAKHQQSLDDDSDFTLTTTRTKFEVDRQASSELDPVLRMVNDPYADMFATNEPDESLLVPMFQRRSFVDDICFGGTTFDDCLDTLDKLLVRFEECRINVSFTKSIFCQSKVAFLSHEVSPEGIRADPKKMTAITKLPFPKSKKGMQQFLGSLNYYSRFIQDFEVYGVALYQLKEYNFFEGGDLAAAKESFTALQRKVAEAPILRHFDAKKGVHIVLYANELALSATLMQMHDDNYTLLLYAQLPQDYEGFVVSFDGSAKTEKNGDYGSCSWVLWKLPGWQIVIAASAYLEQTTVNMAEYSSMNHGVIAALEHGAEDLVIVGDSRLAIQQSLGVIACRKDSLMTPLNHHRELVAKLKSVRYLHVVREYNAAADSLAGEALVSKVSKVVLIDHRKTELKELNRTQEMIYEPSSDDIKAENTSLVPRLSLKF</sequence>
<dbReference type="Pfam" id="PF13456">
    <property type="entry name" value="RVT_3"/>
    <property type="match status" value="1"/>
</dbReference>
<dbReference type="Proteomes" id="UP000198211">
    <property type="component" value="Unassembled WGS sequence"/>
</dbReference>
<dbReference type="InterPro" id="IPR036397">
    <property type="entry name" value="RNaseH_sf"/>
</dbReference>
<dbReference type="InterPro" id="IPR012337">
    <property type="entry name" value="RNaseH-like_sf"/>
</dbReference>
<dbReference type="Gene3D" id="3.30.70.270">
    <property type="match status" value="2"/>
</dbReference>
<dbReference type="InterPro" id="IPR051320">
    <property type="entry name" value="Viral_Replic_Matur_Polypro"/>
</dbReference>
<dbReference type="AlphaFoldDB" id="A0A225UW35"/>
<dbReference type="GO" id="GO:0003676">
    <property type="term" value="F:nucleic acid binding"/>
    <property type="evidence" value="ECO:0007669"/>
    <property type="project" value="InterPro"/>
</dbReference>
<dbReference type="InterPro" id="IPR002156">
    <property type="entry name" value="RNaseH_domain"/>
</dbReference>
<evidence type="ECO:0000313" key="2">
    <source>
        <dbReference type="EMBL" id="OWY97320.1"/>
    </source>
</evidence>
<dbReference type="SUPFAM" id="SSF53098">
    <property type="entry name" value="Ribonuclease H-like"/>
    <property type="match status" value="1"/>
</dbReference>
<comment type="caution">
    <text evidence="2">The sequence shown here is derived from an EMBL/GenBank/DDBJ whole genome shotgun (WGS) entry which is preliminary data.</text>
</comment>
<protein>
    <recommendedName>
        <fullName evidence="1">RNase H type-1 domain-containing protein</fullName>
    </recommendedName>
</protein>
<dbReference type="GO" id="GO:0004523">
    <property type="term" value="F:RNA-DNA hybrid ribonuclease activity"/>
    <property type="evidence" value="ECO:0007669"/>
    <property type="project" value="InterPro"/>
</dbReference>
<reference evidence="3" key="1">
    <citation type="submission" date="2017-03" db="EMBL/GenBank/DDBJ databases">
        <title>Phytopthora megakarya and P. palmivora, two closely related causual agents of cacao black pod achieved similar genome size and gene model numbers by different mechanisms.</title>
        <authorList>
            <person name="Ali S."/>
            <person name="Shao J."/>
            <person name="Larry D.J."/>
            <person name="Kronmiller B."/>
            <person name="Shen D."/>
            <person name="Strem M.D."/>
            <person name="Melnick R.L."/>
            <person name="Guiltinan M.J."/>
            <person name="Tyler B.M."/>
            <person name="Meinhardt L.W."/>
            <person name="Bailey B.A."/>
        </authorList>
    </citation>
    <scope>NUCLEOTIDE SEQUENCE [LARGE SCALE GENOMIC DNA]</scope>
    <source>
        <strain evidence="3">zdho120</strain>
    </source>
</reference>